<evidence type="ECO:0000256" key="1">
    <source>
        <dbReference type="SAM" id="Phobius"/>
    </source>
</evidence>
<evidence type="ECO:0000313" key="2">
    <source>
        <dbReference type="EMBL" id="MCW1887180.1"/>
    </source>
</evidence>
<keyword evidence="1" id="KW-0812">Transmembrane</keyword>
<dbReference type="RefSeq" id="WP_264503135.1">
    <property type="nucleotide sequence ID" value="NZ_JAPDDS010000015.1"/>
</dbReference>
<comment type="caution">
    <text evidence="2">The sequence shown here is derived from an EMBL/GenBank/DDBJ whole genome shotgun (WGS) entry which is preliminary data.</text>
</comment>
<gene>
    <name evidence="2" type="ORF">OKA04_20745</name>
</gene>
<name>A0ABT3FUB5_9BACT</name>
<organism evidence="2 3">
    <name type="scientific">Luteolibacter flavescens</name>
    <dbReference type="NCBI Taxonomy" id="1859460"/>
    <lineage>
        <taxon>Bacteria</taxon>
        <taxon>Pseudomonadati</taxon>
        <taxon>Verrucomicrobiota</taxon>
        <taxon>Verrucomicrobiia</taxon>
        <taxon>Verrucomicrobiales</taxon>
        <taxon>Verrucomicrobiaceae</taxon>
        <taxon>Luteolibacter</taxon>
    </lineage>
</organism>
<dbReference type="EMBL" id="JAPDDS010000015">
    <property type="protein sequence ID" value="MCW1887180.1"/>
    <property type="molecule type" value="Genomic_DNA"/>
</dbReference>
<proteinExistence type="predicted"/>
<accession>A0ABT3FUB5</accession>
<keyword evidence="1" id="KW-1133">Transmembrane helix</keyword>
<evidence type="ECO:0000313" key="3">
    <source>
        <dbReference type="Proteomes" id="UP001207930"/>
    </source>
</evidence>
<sequence length="179" mass="20000">MEDGTQPVRKGCIVALVAVVAGAIGVMMWSGHLLVESATGKEHSPAEAEPRLRRALEKDFRWTGLPPGRLEGAWFSGFQDRLDLYRVRVSREEFASLRQAVLSSAAEGVRVDDADDLSSCPFGFATAWPQIPEGSEIPAWWQVSQLRSFDSLRWQRSDGGHWLCHDPEREVLFLLSYDG</sequence>
<protein>
    <submittedName>
        <fullName evidence="2">Uncharacterized protein</fullName>
    </submittedName>
</protein>
<reference evidence="2 3" key="1">
    <citation type="submission" date="2022-10" db="EMBL/GenBank/DDBJ databases">
        <title>Luteolibacter flavescens strain MCCC 1K03193, whole genome shotgun sequencing project.</title>
        <authorList>
            <person name="Zhao G."/>
            <person name="Shen L."/>
        </authorList>
    </citation>
    <scope>NUCLEOTIDE SEQUENCE [LARGE SCALE GENOMIC DNA]</scope>
    <source>
        <strain evidence="2 3">MCCC 1K03193</strain>
    </source>
</reference>
<feature type="transmembrane region" description="Helical" evidence="1">
    <location>
        <begin position="12"/>
        <end position="35"/>
    </location>
</feature>
<keyword evidence="1" id="KW-0472">Membrane</keyword>
<dbReference type="Proteomes" id="UP001207930">
    <property type="component" value="Unassembled WGS sequence"/>
</dbReference>
<keyword evidence="3" id="KW-1185">Reference proteome</keyword>